<sequence length="262" mass="28086">MLSRLFAKPLIGGWQQRYDGGMIVLFTDFGLNGPYIGQVKAVLAREAPGLPVIDLFADAPVFDPQLSAYLLAAYAGEFPAGSVFVCVVDPGVGTERRPLVVEADGRRFVGPDNGLFELVRRRAETVQAWTIDWRPARLSASFHGRDLFAPVAAQIATGKGVPGSPVDPAAIARPDWPDELARIVYVDVYGNAMTGLRASALPEDAVLRVGGTAVRRGRTFADVPAGQALWYENSNGLAEIAVNRGRADRDLTLAVGMPVDVL</sequence>
<evidence type="ECO:0000313" key="6">
    <source>
        <dbReference type="Proteomes" id="UP000781958"/>
    </source>
</evidence>
<accession>A0ABS4SN84</accession>
<comment type="caution">
    <text evidence="5">The sequence shown here is derived from an EMBL/GenBank/DDBJ whole genome shotgun (WGS) entry which is preliminary data.</text>
</comment>
<dbReference type="SUPFAM" id="SSF102522">
    <property type="entry name" value="Bacterial fluorinating enzyme, N-terminal domain"/>
    <property type="match status" value="1"/>
</dbReference>
<dbReference type="PANTHER" id="PTHR35092:SF1">
    <property type="entry name" value="CHLORINASE MJ1651"/>
    <property type="match status" value="1"/>
</dbReference>
<dbReference type="Pfam" id="PF20257">
    <property type="entry name" value="SAM_HAT_C"/>
    <property type="match status" value="1"/>
</dbReference>
<evidence type="ECO:0000256" key="1">
    <source>
        <dbReference type="ARBA" id="ARBA00022691"/>
    </source>
</evidence>
<organism evidence="5 6">
    <name type="scientific">Azospirillum rugosum</name>
    <dbReference type="NCBI Taxonomy" id="416170"/>
    <lineage>
        <taxon>Bacteria</taxon>
        <taxon>Pseudomonadati</taxon>
        <taxon>Pseudomonadota</taxon>
        <taxon>Alphaproteobacteria</taxon>
        <taxon>Rhodospirillales</taxon>
        <taxon>Azospirillaceae</taxon>
        <taxon>Azospirillum</taxon>
    </lineage>
</organism>
<protein>
    <submittedName>
        <fullName evidence="5">S-adenosylmethionine hydrolase</fullName>
    </submittedName>
</protein>
<dbReference type="SUPFAM" id="SSF101852">
    <property type="entry name" value="Bacterial fluorinating enzyme, C-terminal domain"/>
    <property type="match status" value="1"/>
</dbReference>
<evidence type="ECO:0000259" key="4">
    <source>
        <dbReference type="Pfam" id="PF20257"/>
    </source>
</evidence>
<dbReference type="Gene3D" id="3.40.50.10790">
    <property type="entry name" value="S-adenosyl-l-methionine hydroxide adenosyltransferase, N-terminal"/>
    <property type="match status" value="1"/>
</dbReference>
<dbReference type="Proteomes" id="UP000781958">
    <property type="component" value="Unassembled WGS sequence"/>
</dbReference>
<keyword evidence="5" id="KW-0378">Hydrolase</keyword>
<reference evidence="5 6" key="1">
    <citation type="submission" date="2021-03" db="EMBL/GenBank/DDBJ databases">
        <title>Genomic Encyclopedia of Type Strains, Phase III (KMG-III): the genomes of soil and plant-associated and newly described type strains.</title>
        <authorList>
            <person name="Whitman W."/>
        </authorList>
    </citation>
    <scope>NUCLEOTIDE SEQUENCE [LARGE SCALE GENOMIC DNA]</scope>
    <source>
        <strain evidence="5 6">IMMIB AFH-6</strain>
    </source>
</reference>
<dbReference type="PANTHER" id="PTHR35092">
    <property type="entry name" value="CHLORINASE MJ1651"/>
    <property type="match status" value="1"/>
</dbReference>
<dbReference type="InterPro" id="IPR046470">
    <property type="entry name" value="SAM_HAT_C"/>
</dbReference>
<feature type="domain" description="S-adenosyl-l-methionine hydroxide adenosyltransferase C-terminal" evidence="4">
    <location>
        <begin position="182"/>
        <end position="259"/>
    </location>
</feature>
<keyword evidence="6" id="KW-1185">Reference proteome</keyword>
<comment type="similarity">
    <text evidence="2">Belongs to the SAM hydrolase / SAM-dependent halogenase family.</text>
</comment>
<dbReference type="InterPro" id="IPR023227">
    <property type="entry name" value="SAM_OH_AdoTrfase_C_sf"/>
</dbReference>
<evidence type="ECO:0000259" key="3">
    <source>
        <dbReference type="Pfam" id="PF01887"/>
    </source>
</evidence>
<feature type="domain" description="S-adenosyl-l-methionine hydroxide adenosyltransferase N-terminal" evidence="3">
    <location>
        <begin position="23"/>
        <end position="159"/>
    </location>
</feature>
<dbReference type="PIRSF" id="PIRSF006779">
    <property type="entry name" value="UCP006779"/>
    <property type="match status" value="1"/>
</dbReference>
<dbReference type="EMBL" id="JAGINP010000013">
    <property type="protein sequence ID" value="MBP2294030.1"/>
    <property type="molecule type" value="Genomic_DNA"/>
</dbReference>
<evidence type="ECO:0000313" key="5">
    <source>
        <dbReference type="EMBL" id="MBP2294030.1"/>
    </source>
</evidence>
<dbReference type="Gene3D" id="2.40.30.90">
    <property type="entry name" value="Bacterial fluorinating enzyme like"/>
    <property type="match status" value="1"/>
</dbReference>
<keyword evidence="1" id="KW-0949">S-adenosyl-L-methionine</keyword>
<proteinExistence type="inferred from homology"/>
<dbReference type="Pfam" id="PF01887">
    <property type="entry name" value="SAM_HAT_N"/>
    <property type="match status" value="1"/>
</dbReference>
<dbReference type="InterPro" id="IPR002747">
    <property type="entry name" value="SAM_OH_AdoTrfase"/>
</dbReference>
<dbReference type="InterPro" id="IPR023228">
    <property type="entry name" value="SAM_OH_AdoTrfase_N_sf"/>
</dbReference>
<dbReference type="GO" id="GO:0016787">
    <property type="term" value="F:hydrolase activity"/>
    <property type="evidence" value="ECO:0007669"/>
    <property type="project" value="UniProtKB-KW"/>
</dbReference>
<gene>
    <name evidence="5" type="ORF">J2851_003815</name>
</gene>
<evidence type="ECO:0000256" key="2">
    <source>
        <dbReference type="ARBA" id="ARBA00024035"/>
    </source>
</evidence>
<dbReference type="InterPro" id="IPR046469">
    <property type="entry name" value="SAM_HAT_N"/>
</dbReference>
<name>A0ABS4SN84_9PROT</name>